<accession>A0A822YAT7</accession>
<comment type="caution">
    <text evidence="3">The sequence shown here is derived from an EMBL/GenBank/DDBJ whole genome shotgun (WGS) entry which is preliminary data.</text>
</comment>
<dbReference type="AlphaFoldDB" id="A0A822YAT7"/>
<reference evidence="3 4" key="1">
    <citation type="journal article" date="2020" name="Mol. Biol. Evol.">
        <title>Distinct Expression and Methylation Patterns for Genes with Different Fates following a Single Whole-Genome Duplication in Flowering Plants.</title>
        <authorList>
            <person name="Shi T."/>
            <person name="Rahmani R.S."/>
            <person name="Gugger P.F."/>
            <person name="Wang M."/>
            <person name="Li H."/>
            <person name="Zhang Y."/>
            <person name="Li Z."/>
            <person name="Wang Q."/>
            <person name="Van de Peer Y."/>
            <person name="Marchal K."/>
            <person name="Chen J."/>
        </authorList>
    </citation>
    <scope>NUCLEOTIDE SEQUENCE [LARGE SCALE GENOMIC DNA]</scope>
    <source>
        <tissue evidence="3">Leaf</tissue>
    </source>
</reference>
<dbReference type="EMBL" id="DUZY01000002">
    <property type="protein sequence ID" value="DAD28399.1"/>
    <property type="molecule type" value="Genomic_DNA"/>
</dbReference>
<evidence type="ECO:0000313" key="3">
    <source>
        <dbReference type="EMBL" id="DAD28399.1"/>
    </source>
</evidence>
<sequence length="63" mass="6811">MADQSSAAQVVSPKLNGKNYASWAFAMQIYIGGRELLGYIDGSIVAPSKSDPEYATKLATWNK</sequence>
<keyword evidence="4" id="KW-1185">Reference proteome</keyword>
<name>A0A822YAT7_NELNU</name>
<gene>
    <name evidence="2" type="ORF">HUJ06_027147</name>
    <name evidence="3" type="ORF">HUJ06_029867</name>
</gene>
<dbReference type="Pfam" id="PF14244">
    <property type="entry name" value="Retrotran_gag_3"/>
    <property type="match status" value="1"/>
</dbReference>
<dbReference type="Proteomes" id="UP000607653">
    <property type="component" value="Unassembled WGS sequence"/>
</dbReference>
<dbReference type="InterPro" id="IPR029472">
    <property type="entry name" value="Copia-like_N"/>
</dbReference>
<evidence type="ECO:0000259" key="1">
    <source>
        <dbReference type="Pfam" id="PF14244"/>
    </source>
</evidence>
<protein>
    <recommendedName>
        <fullName evidence="1">Retrotransposon Copia-like N-terminal domain-containing protein</fullName>
    </recommendedName>
</protein>
<feature type="domain" description="Retrotransposon Copia-like N-terminal" evidence="1">
    <location>
        <begin position="8"/>
        <end position="48"/>
    </location>
</feature>
<evidence type="ECO:0000313" key="2">
    <source>
        <dbReference type="EMBL" id="DAD25683.1"/>
    </source>
</evidence>
<proteinExistence type="predicted"/>
<evidence type="ECO:0000313" key="4">
    <source>
        <dbReference type="Proteomes" id="UP000607653"/>
    </source>
</evidence>
<organism evidence="3 4">
    <name type="scientific">Nelumbo nucifera</name>
    <name type="common">Sacred lotus</name>
    <dbReference type="NCBI Taxonomy" id="4432"/>
    <lineage>
        <taxon>Eukaryota</taxon>
        <taxon>Viridiplantae</taxon>
        <taxon>Streptophyta</taxon>
        <taxon>Embryophyta</taxon>
        <taxon>Tracheophyta</taxon>
        <taxon>Spermatophyta</taxon>
        <taxon>Magnoliopsida</taxon>
        <taxon>Proteales</taxon>
        <taxon>Nelumbonaceae</taxon>
        <taxon>Nelumbo</taxon>
    </lineage>
</organism>
<dbReference type="EMBL" id="DUZY01000001">
    <property type="protein sequence ID" value="DAD25683.1"/>
    <property type="molecule type" value="Genomic_DNA"/>
</dbReference>